<dbReference type="EMBL" id="MK500583">
    <property type="protein sequence ID" value="QBK92811.1"/>
    <property type="molecule type" value="Genomic_DNA"/>
</dbReference>
<organism evidence="1">
    <name type="scientific">Pithovirus LCPAC401</name>
    <dbReference type="NCBI Taxonomy" id="2506595"/>
    <lineage>
        <taxon>Viruses</taxon>
        <taxon>Pithoviruses</taxon>
    </lineage>
</organism>
<reference evidence="1" key="1">
    <citation type="journal article" date="2019" name="MBio">
        <title>Virus Genomes from Deep Sea Sediments Expand the Ocean Megavirome and Support Independent Origins of Viral Gigantism.</title>
        <authorList>
            <person name="Backstrom D."/>
            <person name="Yutin N."/>
            <person name="Jorgensen S.L."/>
            <person name="Dharamshi J."/>
            <person name="Homa F."/>
            <person name="Zaremba-Niedwiedzka K."/>
            <person name="Spang A."/>
            <person name="Wolf Y.I."/>
            <person name="Koonin E.V."/>
            <person name="Ettema T.J."/>
        </authorList>
    </citation>
    <scope>NUCLEOTIDE SEQUENCE</scope>
</reference>
<dbReference type="InterPro" id="IPR036770">
    <property type="entry name" value="Ankyrin_rpt-contain_sf"/>
</dbReference>
<evidence type="ECO:0000313" key="1">
    <source>
        <dbReference type="EMBL" id="QBK92811.1"/>
    </source>
</evidence>
<dbReference type="SUPFAM" id="SSF48403">
    <property type="entry name" value="Ankyrin repeat"/>
    <property type="match status" value="1"/>
</dbReference>
<gene>
    <name evidence="1" type="ORF">LCPAC401_04490</name>
</gene>
<dbReference type="Gene3D" id="1.25.40.20">
    <property type="entry name" value="Ankyrin repeat-containing domain"/>
    <property type="match status" value="1"/>
</dbReference>
<accession>A0A481ZDR8</accession>
<proteinExistence type="predicted"/>
<sequence length="194" mass="22701">MDALKHRLNGDVVTVIFKFFIDGNDYDPFTLNDIKSLSKKITKWNRCAQWASKKGNLEILKYINSLKLSIDWVKCIFYASLFGHTESTRFILFTVLKGHIEMVDYYQCLFNAIEGGNLETIKVIEPEEKEIDKYTWSDCMCHAIVHNHLEIVKYFGERIVNFGIQYAERSCCMNEAEEGGDPHIIEYVENMFDW</sequence>
<protein>
    <submittedName>
        <fullName evidence="1">Ankyrin repeat protein</fullName>
    </submittedName>
</protein>
<name>A0A481ZDR8_9VIRU</name>